<dbReference type="InterPro" id="IPR010998">
    <property type="entry name" value="Integrase_recombinase_N"/>
</dbReference>
<dbReference type="InterPro" id="IPR050808">
    <property type="entry name" value="Phage_Integrase"/>
</dbReference>
<evidence type="ECO:0000256" key="2">
    <source>
        <dbReference type="ARBA" id="ARBA00022908"/>
    </source>
</evidence>
<accession>A0A242NV82</accession>
<sequence>MKFNKPEDGKESTLTFGDYPMVSIKEAREQREQARSLLAKGINPKVAKDNAKLKANSTDDNSILFESVAREWIKQTAKAKNWSLVHTDKMTRIVENYLLPSLGDKDIQSIEFKDVLIPVQTALNQEYFELAKTVRQTVIKIMRLAIIKGIIRSNPALDLEGLVFERTTKHFPALPIERLGELANKLNNYPHQLVTRYALILTQHIYIRSSELRFARWDEIDFTNKLWKIPQQRTAVEGVKHSTRGAKISEYLVPLSNQVITLLQQLYQITGQYQWIFTINGTKPISENTINQALRKLGYCTKTDICGHGMRAMACSALNESGLFSEDAIERQMSHQERKKVRRAYIHKAKHIQQRVKIMQWWSDYIEHSMQQGYMPPYEFKGNN</sequence>
<dbReference type="Proteomes" id="UP000194968">
    <property type="component" value="Unassembled WGS sequence"/>
</dbReference>
<organism evidence="6 7">
    <name type="scientific">Gilliamella apis</name>
    <dbReference type="NCBI Taxonomy" id="1970738"/>
    <lineage>
        <taxon>Bacteria</taxon>
        <taxon>Pseudomonadati</taxon>
        <taxon>Pseudomonadota</taxon>
        <taxon>Gammaproteobacteria</taxon>
        <taxon>Orbales</taxon>
        <taxon>Orbaceae</taxon>
        <taxon>Gilliamella</taxon>
    </lineage>
</organism>
<dbReference type="Gene3D" id="1.10.150.130">
    <property type="match status" value="1"/>
</dbReference>
<dbReference type="GO" id="GO:0003677">
    <property type="term" value="F:DNA binding"/>
    <property type="evidence" value="ECO:0007669"/>
    <property type="project" value="UniProtKB-KW"/>
</dbReference>
<keyword evidence="4" id="KW-0233">DNA recombination</keyword>
<evidence type="ECO:0000256" key="4">
    <source>
        <dbReference type="ARBA" id="ARBA00023172"/>
    </source>
</evidence>
<keyword evidence="3" id="KW-0238">DNA-binding</keyword>
<comment type="caution">
    <text evidence="6">The sequence shown here is derived from an EMBL/GenBank/DDBJ whole genome shotgun (WGS) entry which is preliminary data.</text>
</comment>
<dbReference type="InterPro" id="IPR025166">
    <property type="entry name" value="Integrase_DNA_bind_dom"/>
</dbReference>
<dbReference type="GO" id="GO:0006310">
    <property type="term" value="P:DNA recombination"/>
    <property type="evidence" value="ECO:0007669"/>
    <property type="project" value="UniProtKB-KW"/>
</dbReference>
<dbReference type="InterPro" id="IPR013762">
    <property type="entry name" value="Integrase-like_cat_sf"/>
</dbReference>
<dbReference type="PANTHER" id="PTHR30629:SF9">
    <property type="entry name" value="PROTEIN INTB-RELATED"/>
    <property type="match status" value="1"/>
</dbReference>
<protein>
    <recommendedName>
        <fullName evidence="5">Tyr recombinase domain-containing protein</fullName>
    </recommendedName>
</protein>
<dbReference type="InterPro" id="IPR053876">
    <property type="entry name" value="Phage_int_M"/>
</dbReference>
<dbReference type="OrthoDB" id="9795573at2"/>
<dbReference type="AlphaFoldDB" id="A0A242NV82"/>
<dbReference type="PROSITE" id="PS51898">
    <property type="entry name" value="TYR_RECOMBINASE"/>
    <property type="match status" value="1"/>
</dbReference>
<comment type="similarity">
    <text evidence="1">Belongs to the 'phage' integrase family.</text>
</comment>
<keyword evidence="2" id="KW-0229">DNA integration</keyword>
<evidence type="ECO:0000313" key="7">
    <source>
        <dbReference type="Proteomes" id="UP000194968"/>
    </source>
</evidence>
<dbReference type="EMBL" id="NASK01000088">
    <property type="protein sequence ID" value="OTQ50298.1"/>
    <property type="molecule type" value="Genomic_DNA"/>
</dbReference>
<dbReference type="Pfam" id="PF13356">
    <property type="entry name" value="Arm-DNA-bind_3"/>
    <property type="match status" value="1"/>
</dbReference>
<evidence type="ECO:0000313" key="6">
    <source>
        <dbReference type="EMBL" id="OTQ50298.1"/>
    </source>
</evidence>
<dbReference type="GO" id="GO:0015074">
    <property type="term" value="P:DNA integration"/>
    <property type="evidence" value="ECO:0007669"/>
    <property type="project" value="UniProtKB-KW"/>
</dbReference>
<reference evidence="6 7" key="1">
    <citation type="submission" date="2017-03" db="EMBL/GenBank/DDBJ databases">
        <title>Comparative genomics of honeybee gut symbionts reveal geographically distinct and subgroup specific antibiotic resistance.</title>
        <authorList>
            <person name="Ludvigsen J."/>
            <person name="Porcellato D."/>
            <person name="Labee-Lund T.M."/>
            <person name="Amdam G.V."/>
            <person name="Rudi K."/>
        </authorList>
    </citation>
    <scope>NUCLEOTIDE SEQUENCE [LARGE SCALE GENOMIC DNA]</scope>
    <source>
        <strain evidence="6 7">A-4-12</strain>
    </source>
</reference>
<dbReference type="Pfam" id="PF22022">
    <property type="entry name" value="Phage_int_M"/>
    <property type="match status" value="1"/>
</dbReference>
<evidence type="ECO:0000256" key="3">
    <source>
        <dbReference type="ARBA" id="ARBA00023125"/>
    </source>
</evidence>
<evidence type="ECO:0000256" key="1">
    <source>
        <dbReference type="ARBA" id="ARBA00008857"/>
    </source>
</evidence>
<feature type="domain" description="Tyr recombinase" evidence="5">
    <location>
        <begin position="169"/>
        <end position="358"/>
    </location>
</feature>
<evidence type="ECO:0000259" key="5">
    <source>
        <dbReference type="PROSITE" id="PS51898"/>
    </source>
</evidence>
<dbReference type="Gene3D" id="1.10.443.10">
    <property type="entry name" value="Intergrase catalytic core"/>
    <property type="match status" value="1"/>
</dbReference>
<dbReference type="PANTHER" id="PTHR30629">
    <property type="entry name" value="PROPHAGE INTEGRASE"/>
    <property type="match status" value="1"/>
</dbReference>
<dbReference type="Pfam" id="PF00589">
    <property type="entry name" value="Phage_integrase"/>
    <property type="match status" value="1"/>
</dbReference>
<gene>
    <name evidence="6" type="ORF">B6D06_04720</name>
</gene>
<name>A0A242NV82_9GAMM</name>
<dbReference type="SUPFAM" id="SSF56349">
    <property type="entry name" value="DNA breaking-rejoining enzymes"/>
    <property type="match status" value="1"/>
</dbReference>
<dbReference type="RefSeq" id="WP_086320370.1">
    <property type="nucleotide sequence ID" value="NZ_NASK01000088.1"/>
</dbReference>
<dbReference type="CDD" id="cd00801">
    <property type="entry name" value="INT_P4_C"/>
    <property type="match status" value="1"/>
</dbReference>
<proteinExistence type="inferred from homology"/>
<dbReference type="InterPro" id="IPR002104">
    <property type="entry name" value="Integrase_catalytic"/>
</dbReference>
<dbReference type="InterPro" id="IPR038488">
    <property type="entry name" value="Integrase_DNA-bd_sf"/>
</dbReference>
<dbReference type="Gene3D" id="3.30.160.390">
    <property type="entry name" value="Integrase, DNA-binding domain"/>
    <property type="match status" value="1"/>
</dbReference>
<dbReference type="InterPro" id="IPR011010">
    <property type="entry name" value="DNA_brk_join_enz"/>
</dbReference>